<dbReference type="EMBL" id="ML208340">
    <property type="protein sequence ID" value="TFK68952.1"/>
    <property type="molecule type" value="Genomic_DNA"/>
</dbReference>
<gene>
    <name evidence="1" type="ORF">BDN72DRAFT_841143</name>
</gene>
<name>A0ACD3ATN3_9AGAR</name>
<proteinExistence type="predicted"/>
<organism evidence="1 2">
    <name type="scientific">Pluteus cervinus</name>
    <dbReference type="NCBI Taxonomy" id="181527"/>
    <lineage>
        <taxon>Eukaryota</taxon>
        <taxon>Fungi</taxon>
        <taxon>Dikarya</taxon>
        <taxon>Basidiomycota</taxon>
        <taxon>Agaricomycotina</taxon>
        <taxon>Agaricomycetes</taxon>
        <taxon>Agaricomycetidae</taxon>
        <taxon>Agaricales</taxon>
        <taxon>Pluteineae</taxon>
        <taxon>Pluteaceae</taxon>
        <taxon>Pluteus</taxon>
    </lineage>
</organism>
<reference evidence="1 2" key="1">
    <citation type="journal article" date="2019" name="Nat. Ecol. Evol.">
        <title>Megaphylogeny resolves global patterns of mushroom evolution.</title>
        <authorList>
            <person name="Varga T."/>
            <person name="Krizsan K."/>
            <person name="Foldi C."/>
            <person name="Dima B."/>
            <person name="Sanchez-Garcia M."/>
            <person name="Sanchez-Ramirez S."/>
            <person name="Szollosi G.J."/>
            <person name="Szarkandi J.G."/>
            <person name="Papp V."/>
            <person name="Albert L."/>
            <person name="Andreopoulos W."/>
            <person name="Angelini C."/>
            <person name="Antonin V."/>
            <person name="Barry K.W."/>
            <person name="Bougher N.L."/>
            <person name="Buchanan P."/>
            <person name="Buyck B."/>
            <person name="Bense V."/>
            <person name="Catcheside P."/>
            <person name="Chovatia M."/>
            <person name="Cooper J."/>
            <person name="Damon W."/>
            <person name="Desjardin D."/>
            <person name="Finy P."/>
            <person name="Geml J."/>
            <person name="Haridas S."/>
            <person name="Hughes K."/>
            <person name="Justo A."/>
            <person name="Karasinski D."/>
            <person name="Kautmanova I."/>
            <person name="Kiss B."/>
            <person name="Kocsube S."/>
            <person name="Kotiranta H."/>
            <person name="LaButti K.M."/>
            <person name="Lechner B.E."/>
            <person name="Liimatainen K."/>
            <person name="Lipzen A."/>
            <person name="Lukacs Z."/>
            <person name="Mihaltcheva S."/>
            <person name="Morgado L.N."/>
            <person name="Niskanen T."/>
            <person name="Noordeloos M.E."/>
            <person name="Ohm R.A."/>
            <person name="Ortiz-Santana B."/>
            <person name="Ovrebo C."/>
            <person name="Racz N."/>
            <person name="Riley R."/>
            <person name="Savchenko A."/>
            <person name="Shiryaev A."/>
            <person name="Soop K."/>
            <person name="Spirin V."/>
            <person name="Szebenyi C."/>
            <person name="Tomsovsky M."/>
            <person name="Tulloss R.E."/>
            <person name="Uehling J."/>
            <person name="Grigoriev I.V."/>
            <person name="Vagvolgyi C."/>
            <person name="Papp T."/>
            <person name="Martin F.M."/>
            <person name="Miettinen O."/>
            <person name="Hibbett D.S."/>
            <person name="Nagy L.G."/>
        </authorList>
    </citation>
    <scope>NUCLEOTIDE SEQUENCE [LARGE SCALE GENOMIC DNA]</scope>
    <source>
        <strain evidence="1 2">NL-1719</strain>
    </source>
</reference>
<sequence>MEQLTAEVPPICHHRTDGIIDRAFMPSNFDSNKDISFLAKTWTSFPDPKRSQFLWMFLHHLNCESYKVPTEPNLDVLGVVEDAHEGKAFWSLWALASLSVSLSQAESYLSKLVGPRTCEQDIIEAWPGIFRWSAFFYTSRVQVSSRDQFTHTADSARYFMRGILRDVIAGSWSALSLIASVRKTMLATRGVGDIAARLWIFEDAPDILRVTSFGQGPPNGTLLLDLLSRDGGQEVLNDIMSAAGGDIGKIVNASISRLKKAIRSSKFATSATDGFTVFHLIDQLCRFPNPENLRTFLDRGIIPISIKLLLLLAASMNDGSYAAAESRRDCNLLVVLAFQFLSYALGNTKALPLVLQAINAGLLTAFIECSPVYDDLSHEDYEGLSATITNTIPRYLAYLCIAKALDKAFLKLERTAQFLSLRNTRAWEAFDALALLTARRFGINEGLRRTKKAITACSNPQCHKVDARNNFRKCAKCGLAFYCSKECQILHWKDLGHKQECNKVRADGEISAHDWEYIEGLKTCEAWCNLPRLKRLVTTEYSGVPLDALAVVIDYNVVPTSCQLARLSAWVQDHPERFPSAGKEGVPEDTKSSTYIIAIVPHDGESNPIFQVTHAPEDFWNMDDEPVDDKGGPEAGIDPTRDRIDHLLDKEAEARRELYYSI</sequence>
<keyword evidence="2" id="KW-1185">Reference proteome</keyword>
<evidence type="ECO:0000313" key="2">
    <source>
        <dbReference type="Proteomes" id="UP000308600"/>
    </source>
</evidence>
<evidence type="ECO:0000313" key="1">
    <source>
        <dbReference type="EMBL" id="TFK68952.1"/>
    </source>
</evidence>
<accession>A0ACD3ATN3</accession>
<protein>
    <submittedName>
        <fullName evidence="1">Uncharacterized protein</fullName>
    </submittedName>
</protein>
<dbReference type="Proteomes" id="UP000308600">
    <property type="component" value="Unassembled WGS sequence"/>
</dbReference>